<evidence type="ECO:0000313" key="2">
    <source>
        <dbReference type="Proteomes" id="UP000078468"/>
    </source>
</evidence>
<dbReference type="KEGG" id="spav:Spa2297_19770"/>
<dbReference type="EMBL" id="CP015866">
    <property type="protein sequence ID" value="ANJ08999.1"/>
    <property type="molecule type" value="Genomic_DNA"/>
</dbReference>
<dbReference type="Proteomes" id="UP000078468">
    <property type="component" value="Chromosome"/>
</dbReference>
<dbReference type="AlphaFoldDB" id="A0A191V1X1"/>
<dbReference type="InterPro" id="IPR025850">
    <property type="entry name" value="SUKH-3"/>
</dbReference>
<reference evidence="1 2" key="1">
    <citation type="submission" date="2016-05" db="EMBL/GenBank/DDBJ databases">
        <title>Non-Contiguous Finished Genome Sequence of Streptomyces parvulus 2297 Integrated Site-Specifically with Actinophage R4.</title>
        <authorList>
            <person name="Nishizawa T."/>
            <person name="Miura T."/>
            <person name="Harada C."/>
            <person name="Guo Y."/>
            <person name="Narisawa K."/>
            <person name="Ohta H."/>
            <person name="Takahashi H."/>
            <person name="Shirai M."/>
        </authorList>
    </citation>
    <scope>NUCLEOTIDE SEQUENCE [LARGE SCALE GENOMIC DNA]</scope>
    <source>
        <strain evidence="1 2">2297</strain>
    </source>
</reference>
<name>A0A191V1X1_9ACTN</name>
<sequence length="321" mass="35684">MTRRWSTRTDTVLCRAGWRPGRAVPTATWESILSERGDFAPHDAARSFLAEFGGLITSGWPTDVRRHPSAIRFDPLVAEWQEERFARVSREARTTLYPVGAADDGASLLGIGEGGALYLLRDRVELLAPATDQALDRLVDMQAAPSALWKPSGGAAEDHAFWRRVDTVGPAPDIQSPRWPAETDRVLRAAGWSPGRAVPTDTWESILLETGGFEPHDAARRFLAEFGALRVPHREPFSEMPWREFALDPLLAFWDTEIIEDLSDRAGVALYPIGMRDRRNSHLTMAEDGAVYEGMDDVWLLASTPDQAMEQITKRIRPGAG</sequence>
<organism evidence="1 2">
    <name type="scientific">Streptomyces parvulus</name>
    <dbReference type="NCBI Taxonomy" id="146923"/>
    <lineage>
        <taxon>Bacteria</taxon>
        <taxon>Bacillati</taxon>
        <taxon>Actinomycetota</taxon>
        <taxon>Actinomycetes</taxon>
        <taxon>Kitasatosporales</taxon>
        <taxon>Streptomycetaceae</taxon>
        <taxon>Streptomyces</taxon>
    </lineage>
</organism>
<dbReference type="Pfam" id="PF14433">
    <property type="entry name" value="SUKH-3"/>
    <property type="match status" value="2"/>
</dbReference>
<dbReference type="GeneID" id="91307130"/>
<dbReference type="RefSeq" id="WP_064729351.1">
    <property type="nucleotide sequence ID" value="NZ_BMRX01000009.1"/>
</dbReference>
<protein>
    <submittedName>
        <fullName evidence="1">Uncharacterized protein</fullName>
    </submittedName>
</protein>
<gene>
    <name evidence="1" type="ORF">Spa2297_19770</name>
</gene>
<accession>A0A191V1X1</accession>
<evidence type="ECO:0000313" key="1">
    <source>
        <dbReference type="EMBL" id="ANJ08999.1"/>
    </source>
</evidence>
<proteinExistence type="predicted"/>